<evidence type="ECO:0000313" key="3">
    <source>
        <dbReference type="Proteomes" id="UP001456524"/>
    </source>
</evidence>
<keyword evidence="3" id="KW-1185">Reference proteome</keyword>
<sequence length="527" mass="57464">MTEQNVEMVLTPPAPNMPQMPPILVAVDTGTSTKSNSIALGASMLDLAAVRNIGPGNLGCHWAKEIKSFHFPIEETLKKTAYGHGNHKFDFLASLEKSATLPLAKMGPALQDSIAKNSPAATMVAADPGTISGKGFAEDDEFVVYRHAISKRGSGGGRNWHRSQYFDEHSEDETSDGAPSDDDPNGDNDPEGGGATLDSSQIRELEVFEDEPEPEPATVPAVAAVSSSAEPSAPMDTRAAYTPPHMRGKAAKTVVASPASTTDEEPFEESWTPDVKGPAPNLPHPPRFLKSLGNRDHLALVVEQFRECKDDFGVIATRVKQLLDNDFNINIASALFPVADFPLKKDDHMNDPHCGSTGGTLREAAAIRLQFFSNEDVTKAKLAEKTGVEDPFQAFGPASDEDESSDEDAEQYSDTKDVEVAQKVLVKSIHESYTKLPHHPSVLPQYREKILRFLFQSTQKGKRVVYPKMQKPSLPLDHLFAGKMAQPMDNAQPDVDKMAKELMYQSCDETLALQAMLSKSSARIRRL</sequence>
<feature type="region of interest" description="Disordered" evidence="1">
    <location>
        <begin position="167"/>
        <end position="280"/>
    </location>
</feature>
<evidence type="ECO:0000313" key="2">
    <source>
        <dbReference type="EMBL" id="KAK8161947.1"/>
    </source>
</evidence>
<gene>
    <name evidence="2" type="ORF">IWX90DRAFT_416943</name>
</gene>
<feature type="region of interest" description="Disordered" evidence="1">
    <location>
        <begin position="390"/>
        <end position="414"/>
    </location>
</feature>
<protein>
    <submittedName>
        <fullName evidence="2">Uncharacterized protein</fullName>
    </submittedName>
</protein>
<reference evidence="2 3" key="1">
    <citation type="journal article" date="2022" name="G3 (Bethesda)">
        <title>Enemy or ally: a genomic approach to elucidate the lifestyle of Phyllosticta citrichinaensis.</title>
        <authorList>
            <person name="Buijs V.A."/>
            <person name="Groenewald J.Z."/>
            <person name="Haridas S."/>
            <person name="LaButti K.M."/>
            <person name="Lipzen A."/>
            <person name="Martin F.M."/>
            <person name="Barry K."/>
            <person name="Grigoriev I.V."/>
            <person name="Crous P.W."/>
            <person name="Seidl M.F."/>
        </authorList>
    </citation>
    <scope>NUCLEOTIDE SEQUENCE [LARGE SCALE GENOMIC DNA]</scope>
    <source>
        <strain evidence="2 3">CBS 129764</strain>
    </source>
</reference>
<proteinExistence type="predicted"/>
<dbReference type="EMBL" id="JBBWUH010000007">
    <property type="protein sequence ID" value="KAK8161947.1"/>
    <property type="molecule type" value="Genomic_DNA"/>
</dbReference>
<feature type="compositionally biased region" description="Acidic residues" evidence="1">
    <location>
        <begin position="399"/>
        <end position="411"/>
    </location>
</feature>
<evidence type="ECO:0000256" key="1">
    <source>
        <dbReference type="SAM" id="MobiDB-lite"/>
    </source>
</evidence>
<feature type="compositionally biased region" description="Acidic residues" evidence="1">
    <location>
        <begin position="169"/>
        <end position="190"/>
    </location>
</feature>
<feature type="compositionally biased region" description="Low complexity" evidence="1">
    <location>
        <begin position="216"/>
        <end position="234"/>
    </location>
</feature>
<name>A0ABR1XP01_9PEZI</name>
<organism evidence="2 3">
    <name type="scientific">Phyllosticta citrichinensis</name>
    <dbReference type="NCBI Taxonomy" id="1130410"/>
    <lineage>
        <taxon>Eukaryota</taxon>
        <taxon>Fungi</taxon>
        <taxon>Dikarya</taxon>
        <taxon>Ascomycota</taxon>
        <taxon>Pezizomycotina</taxon>
        <taxon>Dothideomycetes</taxon>
        <taxon>Dothideomycetes incertae sedis</taxon>
        <taxon>Botryosphaeriales</taxon>
        <taxon>Phyllostictaceae</taxon>
        <taxon>Phyllosticta</taxon>
    </lineage>
</organism>
<dbReference type="Proteomes" id="UP001456524">
    <property type="component" value="Unassembled WGS sequence"/>
</dbReference>
<comment type="caution">
    <text evidence="2">The sequence shown here is derived from an EMBL/GenBank/DDBJ whole genome shotgun (WGS) entry which is preliminary data.</text>
</comment>
<accession>A0ABR1XP01</accession>